<evidence type="ECO:0000313" key="10">
    <source>
        <dbReference type="Proteomes" id="UP001595912"/>
    </source>
</evidence>
<evidence type="ECO:0000256" key="6">
    <source>
        <dbReference type="PIRNR" id="PIRNR001084"/>
    </source>
</evidence>
<evidence type="ECO:0000256" key="2">
    <source>
        <dbReference type="ARBA" id="ARBA00005940"/>
    </source>
</evidence>
<name>A0ABV9WC31_9ACTN</name>
<organism evidence="9 10">
    <name type="scientific">Dactylosporangium cerinum</name>
    <dbReference type="NCBI Taxonomy" id="1434730"/>
    <lineage>
        <taxon>Bacteria</taxon>
        <taxon>Bacillati</taxon>
        <taxon>Actinomycetota</taxon>
        <taxon>Actinomycetes</taxon>
        <taxon>Micromonosporales</taxon>
        <taxon>Micromonosporaceae</taxon>
        <taxon>Dactylosporangium</taxon>
    </lineage>
</organism>
<dbReference type="Proteomes" id="UP001595912">
    <property type="component" value="Unassembled WGS sequence"/>
</dbReference>
<evidence type="ECO:0000259" key="7">
    <source>
        <dbReference type="Pfam" id="PF02449"/>
    </source>
</evidence>
<feature type="domain" description="Beta-galactosidase trimerisation" evidence="8">
    <location>
        <begin position="407"/>
        <end position="608"/>
    </location>
</feature>
<accession>A0ABV9WC31</accession>
<evidence type="ECO:0000256" key="5">
    <source>
        <dbReference type="ARBA" id="ARBA00023295"/>
    </source>
</evidence>
<proteinExistence type="inferred from homology"/>
<dbReference type="PANTHER" id="PTHR36447">
    <property type="entry name" value="BETA-GALACTOSIDASE GANA"/>
    <property type="match status" value="1"/>
</dbReference>
<dbReference type="Gene3D" id="3.40.50.880">
    <property type="match status" value="1"/>
</dbReference>
<dbReference type="Pfam" id="PF02449">
    <property type="entry name" value="Glyco_hydro_42"/>
    <property type="match status" value="1"/>
</dbReference>
<comment type="caution">
    <text evidence="9">The sequence shown here is derived from an EMBL/GenBank/DDBJ whole genome shotgun (WGS) entry which is preliminary data.</text>
</comment>
<dbReference type="EMBL" id="JBHSIU010000086">
    <property type="protein sequence ID" value="MFC5005998.1"/>
    <property type="molecule type" value="Genomic_DNA"/>
</dbReference>
<dbReference type="SUPFAM" id="SSF52317">
    <property type="entry name" value="Class I glutamine amidotransferase-like"/>
    <property type="match status" value="1"/>
</dbReference>
<feature type="domain" description="Glycoside hydrolase family 42 N-terminal" evidence="7">
    <location>
        <begin position="26"/>
        <end position="395"/>
    </location>
</feature>
<dbReference type="InterPro" id="IPR013738">
    <property type="entry name" value="Beta_galactosidase_Trimer"/>
</dbReference>
<dbReference type="Pfam" id="PF08532">
    <property type="entry name" value="Glyco_hydro_42M"/>
    <property type="match status" value="1"/>
</dbReference>
<gene>
    <name evidence="9" type="ORF">ACFPIJ_50270</name>
</gene>
<evidence type="ECO:0000256" key="4">
    <source>
        <dbReference type="ARBA" id="ARBA00022801"/>
    </source>
</evidence>
<dbReference type="SUPFAM" id="SSF51445">
    <property type="entry name" value="(Trans)glycosidases"/>
    <property type="match status" value="1"/>
</dbReference>
<dbReference type="PANTHER" id="PTHR36447:SF1">
    <property type="entry name" value="BETA-GALACTOSIDASE GANA"/>
    <property type="match status" value="1"/>
</dbReference>
<evidence type="ECO:0000313" key="9">
    <source>
        <dbReference type="EMBL" id="MFC5005998.1"/>
    </source>
</evidence>
<dbReference type="Gene3D" id="3.20.20.80">
    <property type="entry name" value="Glycosidases"/>
    <property type="match status" value="1"/>
</dbReference>
<reference evidence="10" key="1">
    <citation type="journal article" date="2019" name="Int. J. Syst. Evol. Microbiol.">
        <title>The Global Catalogue of Microorganisms (GCM) 10K type strain sequencing project: providing services to taxonomists for standard genome sequencing and annotation.</title>
        <authorList>
            <consortium name="The Broad Institute Genomics Platform"/>
            <consortium name="The Broad Institute Genome Sequencing Center for Infectious Disease"/>
            <person name="Wu L."/>
            <person name="Ma J."/>
        </authorList>
    </citation>
    <scope>NUCLEOTIDE SEQUENCE [LARGE SCALE GENOMIC DNA]</scope>
    <source>
        <strain evidence="10">CGMCC 4.7152</strain>
    </source>
</reference>
<dbReference type="InterPro" id="IPR003476">
    <property type="entry name" value="Glyco_hydro_42"/>
</dbReference>
<keyword evidence="10" id="KW-1185">Reference proteome</keyword>
<evidence type="ECO:0000259" key="8">
    <source>
        <dbReference type="Pfam" id="PF08532"/>
    </source>
</evidence>
<dbReference type="InterPro" id="IPR017853">
    <property type="entry name" value="GH"/>
</dbReference>
<dbReference type="InterPro" id="IPR029062">
    <property type="entry name" value="Class_I_gatase-like"/>
</dbReference>
<protein>
    <recommendedName>
        <fullName evidence="3 6">Beta-galactosidase</fullName>
        <shortName evidence="6">Beta-gal</shortName>
        <ecNumber evidence="3 6">3.2.1.23</ecNumber>
    </recommendedName>
</protein>
<dbReference type="RefSeq" id="WP_380126575.1">
    <property type="nucleotide sequence ID" value="NZ_JBHSIU010000086.1"/>
</dbReference>
<evidence type="ECO:0000256" key="3">
    <source>
        <dbReference type="ARBA" id="ARBA00012756"/>
    </source>
</evidence>
<keyword evidence="5 6" id="KW-0326">Glycosidase</keyword>
<sequence>MAPAEQPRPSGWPYPRGLDAIAYGGDYAPEQWPEEVWAQDVELMRVAGVNLVSIGIFSWALIEPDEGRYTFEWLDRALELLHGNGIRVDLATPTAAPPPWFAHHHPGARLVDRAGHVLGQGGRQSFCPSSPDYARASAAIAEQLGRRYGGHPAVALWHVHNEFAGVNAHCYCDTCAAAFREWLRDRHGDLATLNAAWGTTFWGQRYGDWAQIEPPRAAPTAVNPAQQLDYLRFCSDTHLANYRRERDALRRHSPGVPITTNFMIANCKWLDYWKWAGEVDIVANDHYLDAAREDRHVELAMCADLTRSLAGGEPWLLMEHSTGAVNWQPRNIAKRPGELARNSLSHVARGADGVLFFQWRASRFGAEKFHSAMLPQGGTGTRIWREVTELGGRLAGLGALRGTRVAADVAVVWDWESWWALELEWRPSVDLQFRERIEAYYGQLWRDHLTVDFVHPEADLGRYRLVVVPTLYLTTEAAAKNLDAYVTCGGTLLVSYFSGVVDANDTVPDGPYPGALRDLLGLTVEEFLPLRAGERVELSDGSAADVWAEAVLPAGAETVLHYVDGPAPGGPAVTRHAHGRGTAWYVSTRLGEEALGRLMRQVYDGAGLDARPDLPDTLELVRRPPFRFAINHGTSPVDVDGVTVEAGAVAVVEEG</sequence>
<comment type="similarity">
    <text evidence="2 6">Belongs to the glycosyl hydrolase 42 family.</text>
</comment>
<dbReference type="PIRSF" id="PIRSF001084">
    <property type="entry name" value="B-galactosidase"/>
    <property type="match status" value="1"/>
</dbReference>
<comment type="catalytic activity">
    <reaction evidence="1 6">
        <text>Hydrolysis of terminal non-reducing beta-D-galactose residues in beta-D-galactosides.</text>
        <dbReference type="EC" id="3.2.1.23"/>
    </reaction>
</comment>
<dbReference type="EC" id="3.2.1.23" evidence="3 6"/>
<evidence type="ECO:0000256" key="1">
    <source>
        <dbReference type="ARBA" id="ARBA00001412"/>
    </source>
</evidence>
<keyword evidence="4 6" id="KW-0378">Hydrolase</keyword>
<dbReference type="CDD" id="cd03143">
    <property type="entry name" value="A4_beta-galactosidase_middle_domain"/>
    <property type="match status" value="1"/>
</dbReference>
<dbReference type="InterPro" id="IPR013529">
    <property type="entry name" value="Glyco_hydro_42_N"/>
</dbReference>